<dbReference type="RefSeq" id="WP_078501577.1">
    <property type="nucleotide sequence ID" value="NZ_MSZX01000010.1"/>
</dbReference>
<evidence type="ECO:0000313" key="2">
    <source>
        <dbReference type="EMBL" id="OPA74661.1"/>
    </source>
</evidence>
<proteinExistence type="predicted"/>
<evidence type="ECO:0000313" key="3">
    <source>
        <dbReference type="Proteomes" id="UP000190188"/>
    </source>
</evidence>
<name>A0A1T2X430_9BACL</name>
<dbReference type="Pfam" id="PF20274">
    <property type="entry name" value="cREC_REC"/>
    <property type="match status" value="1"/>
</dbReference>
<gene>
    <name evidence="2" type="ORF">BVG16_23165</name>
</gene>
<dbReference type="InterPro" id="IPR046909">
    <property type="entry name" value="cREC_REC"/>
</dbReference>
<sequence>MVHVFLDDFRRCPVGFVYARSAEECLLLLEHEEVDILSLDHDLGIHQTNGTQLVKQMVLRGLYPREIYLHTSSFSGRKAMYELLYQNKPEHVILHDGPMPQSVIQRIREASDAGSQ</sequence>
<protein>
    <submittedName>
        <fullName evidence="2">Cell division protein FtsJ</fullName>
    </submittedName>
</protein>
<keyword evidence="2" id="KW-0132">Cell division</keyword>
<reference evidence="2 3" key="1">
    <citation type="submission" date="2017-01" db="EMBL/GenBank/DDBJ databases">
        <title>Genome analysis of Paenibacillus selenitrireducens ES3-24.</title>
        <authorList>
            <person name="Xu D."/>
            <person name="Yao R."/>
            <person name="Zheng S."/>
        </authorList>
    </citation>
    <scope>NUCLEOTIDE SEQUENCE [LARGE SCALE GENOMIC DNA]</scope>
    <source>
        <strain evidence="2 3">ES3-24</strain>
    </source>
</reference>
<keyword evidence="3" id="KW-1185">Reference proteome</keyword>
<dbReference type="AlphaFoldDB" id="A0A1T2X430"/>
<dbReference type="OrthoDB" id="2614698at2"/>
<dbReference type="GO" id="GO:0051301">
    <property type="term" value="P:cell division"/>
    <property type="evidence" value="ECO:0007669"/>
    <property type="project" value="UniProtKB-KW"/>
</dbReference>
<organism evidence="2 3">
    <name type="scientific">Paenibacillus selenitireducens</name>
    <dbReference type="NCBI Taxonomy" id="1324314"/>
    <lineage>
        <taxon>Bacteria</taxon>
        <taxon>Bacillati</taxon>
        <taxon>Bacillota</taxon>
        <taxon>Bacilli</taxon>
        <taxon>Bacillales</taxon>
        <taxon>Paenibacillaceae</taxon>
        <taxon>Paenibacillus</taxon>
    </lineage>
</organism>
<keyword evidence="2" id="KW-0131">Cell cycle</keyword>
<evidence type="ECO:0000259" key="1">
    <source>
        <dbReference type="Pfam" id="PF20274"/>
    </source>
</evidence>
<dbReference type="Proteomes" id="UP000190188">
    <property type="component" value="Unassembled WGS sequence"/>
</dbReference>
<dbReference type="EMBL" id="MSZX01000010">
    <property type="protein sequence ID" value="OPA74661.1"/>
    <property type="molecule type" value="Genomic_DNA"/>
</dbReference>
<accession>A0A1T2X430</accession>
<feature type="domain" description="Cyclic-phosphate processing Receiver" evidence="1">
    <location>
        <begin position="3"/>
        <end position="85"/>
    </location>
</feature>
<comment type="caution">
    <text evidence="2">The sequence shown here is derived from an EMBL/GenBank/DDBJ whole genome shotgun (WGS) entry which is preliminary data.</text>
</comment>
<dbReference type="STRING" id="1324314.BVG16_23165"/>